<feature type="non-terminal residue" evidence="3">
    <location>
        <position position="204"/>
    </location>
</feature>
<dbReference type="Pfam" id="PF13480">
    <property type="entry name" value="Acetyltransf_6"/>
    <property type="match status" value="1"/>
</dbReference>
<proteinExistence type="predicted"/>
<keyword evidence="4" id="KW-1185">Reference proteome</keyword>
<reference evidence="3" key="1">
    <citation type="submission" date="2021-02" db="EMBL/GenBank/DDBJ databases">
        <authorList>
            <person name="Dougan E. K."/>
            <person name="Rhodes N."/>
            <person name="Thang M."/>
            <person name="Chan C."/>
        </authorList>
    </citation>
    <scope>NUCLEOTIDE SEQUENCE</scope>
</reference>
<evidence type="ECO:0000259" key="2">
    <source>
        <dbReference type="Pfam" id="PF13480"/>
    </source>
</evidence>
<evidence type="ECO:0000256" key="1">
    <source>
        <dbReference type="SAM" id="MobiDB-lite"/>
    </source>
</evidence>
<feature type="region of interest" description="Disordered" evidence="1">
    <location>
        <begin position="136"/>
        <end position="167"/>
    </location>
</feature>
<name>A0A813H9M7_POLGL</name>
<dbReference type="EMBL" id="CAJNNV010030985">
    <property type="protein sequence ID" value="CAE8634366.1"/>
    <property type="molecule type" value="Genomic_DNA"/>
</dbReference>
<accession>A0A813H9M7</accession>
<evidence type="ECO:0000313" key="4">
    <source>
        <dbReference type="Proteomes" id="UP000654075"/>
    </source>
</evidence>
<dbReference type="Gene3D" id="3.40.630.70">
    <property type="entry name" value="Leucyl/phenylalanyl-tRNA-protein transferase, C-terminal domain"/>
    <property type="match status" value="1"/>
</dbReference>
<evidence type="ECO:0000313" key="3">
    <source>
        <dbReference type="EMBL" id="CAE8634366.1"/>
    </source>
</evidence>
<gene>
    <name evidence="3" type="ORF">PGLA1383_LOCUS50015</name>
</gene>
<sequence length="204" mass="22862">ALRLLREHHTDSWVGPCLEAVWAKLRSQKMVFAFELWLHEAGKEPRIVAADFGHPHTCGRAYYVATRFFDREARTLQPGFVLAFAEAECLRRAGFELWDLGGADRSPMMQYKPQVAIEMHRSEFMRRLREVAAAAAAEEDAAGPGRRSEQRRLPLTEPSAPLRAGGERVPTGIVFEDIDEDAIWGSSALQAQDLRAKSCQEAAV</sequence>
<organism evidence="3 4">
    <name type="scientific">Polarella glacialis</name>
    <name type="common">Dinoflagellate</name>
    <dbReference type="NCBI Taxonomy" id="89957"/>
    <lineage>
        <taxon>Eukaryota</taxon>
        <taxon>Sar</taxon>
        <taxon>Alveolata</taxon>
        <taxon>Dinophyceae</taxon>
        <taxon>Suessiales</taxon>
        <taxon>Suessiaceae</taxon>
        <taxon>Polarella</taxon>
    </lineage>
</organism>
<dbReference type="InterPro" id="IPR038740">
    <property type="entry name" value="BioF2-like_GNAT_dom"/>
</dbReference>
<protein>
    <recommendedName>
        <fullName evidence="2">BioF2-like acetyltransferase domain-containing protein</fullName>
    </recommendedName>
</protein>
<dbReference type="Proteomes" id="UP000654075">
    <property type="component" value="Unassembled WGS sequence"/>
</dbReference>
<dbReference type="OrthoDB" id="419584at2759"/>
<feature type="domain" description="BioF2-like acetyltransferase" evidence="2">
    <location>
        <begin position="7"/>
        <end position="112"/>
    </location>
</feature>
<feature type="non-terminal residue" evidence="3">
    <location>
        <position position="1"/>
    </location>
</feature>
<dbReference type="AlphaFoldDB" id="A0A813H9M7"/>
<comment type="caution">
    <text evidence="3">The sequence shown here is derived from an EMBL/GenBank/DDBJ whole genome shotgun (WGS) entry which is preliminary data.</text>
</comment>
<dbReference type="InterPro" id="IPR042203">
    <property type="entry name" value="Leu/Phe-tRNA_Trfase_C"/>
</dbReference>